<evidence type="ECO:0000256" key="2">
    <source>
        <dbReference type="SAM" id="SignalP"/>
    </source>
</evidence>
<keyword evidence="2" id="KW-0732">Signal</keyword>
<evidence type="ECO:0000313" key="3">
    <source>
        <dbReference type="EMBL" id="MFC5988781.1"/>
    </source>
</evidence>
<evidence type="ECO:0000313" key="4">
    <source>
        <dbReference type="Proteomes" id="UP001596250"/>
    </source>
</evidence>
<reference evidence="4" key="1">
    <citation type="journal article" date="2019" name="Int. J. Syst. Evol. Microbiol.">
        <title>The Global Catalogue of Microorganisms (GCM) 10K type strain sequencing project: providing services to taxonomists for standard genome sequencing and annotation.</title>
        <authorList>
            <consortium name="The Broad Institute Genomics Platform"/>
            <consortium name="The Broad Institute Genome Sequencing Center for Infectious Disease"/>
            <person name="Wu L."/>
            <person name="Ma J."/>
        </authorList>
    </citation>
    <scope>NUCLEOTIDE SEQUENCE [LARGE SCALE GENOMIC DNA]</scope>
    <source>
        <strain evidence="4">CCM 8749</strain>
    </source>
</reference>
<dbReference type="PROSITE" id="PS51257">
    <property type="entry name" value="PROKAR_LIPOPROTEIN"/>
    <property type="match status" value="1"/>
</dbReference>
<dbReference type="Proteomes" id="UP001596250">
    <property type="component" value="Unassembled WGS sequence"/>
</dbReference>
<name>A0ABW1IUW0_9BACL</name>
<feature type="chain" id="PRO_5045063425" description="DUF4367 domain-containing protein" evidence="2">
    <location>
        <begin position="27"/>
        <end position="367"/>
    </location>
</feature>
<feature type="region of interest" description="Disordered" evidence="1">
    <location>
        <begin position="22"/>
        <end position="61"/>
    </location>
</feature>
<accession>A0ABW1IUW0</accession>
<organism evidence="3 4">
    <name type="scientific">Marinicrinis lubricantis</name>
    <dbReference type="NCBI Taxonomy" id="2086470"/>
    <lineage>
        <taxon>Bacteria</taxon>
        <taxon>Bacillati</taxon>
        <taxon>Bacillota</taxon>
        <taxon>Bacilli</taxon>
        <taxon>Bacillales</taxon>
        <taxon>Paenibacillaceae</taxon>
    </lineage>
</organism>
<dbReference type="Gene3D" id="3.40.1000.10">
    <property type="entry name" value="Mog1/PsbP, alpha/beta/alpha sandwich"/>
    <property type="match status" value="2"/>
</dbReference>
<feature type="signal peptide" evidence="2">
    <location>
        <begin position="1"/>
        <end position="26"/>
    </location>
</feature>
<sequence>MKKIWMTLLALTLATAVIGCSSNNNEDSKKNTSSNQENTVTNEENSTENQEPVEEEPVDEEPVIEGNVHSTEDGKAEVTLPDDWNLVEQKQNALSTLEAANMRDEKYIMVISEAKTDIGGELDLATYADLITQQMTAVAQNSEQSDVADMTIDGHPAVQFNLNGTVQGVDIGYLITIIETDRDFHQVVSWSTGSNYGNHEEEFKNIASSFVALDYDESTVPADEDYTLETVDKNGIVMSIPDTWQENEFLSPEADLQYQSKNGYLIVLKEPKADFGDGFELEDYYGLIEANFAGLDMVNNEETTINGNKAIKFDLNGEVEGVKLGYVVAIIEGQDHFYQALTWTMASTFDAQKPLFDEIINSFEESN</sequence>
<proteinExistence type="predicted"/>
<evidence type="ECO:0000256" key="1">
    <source>
        <dbReference type="SAM" id="MobiDB-lite"/>
    </source>
</evidence>
<keyword evidence="4" id="KW-1185">Reference proteome</keyword>
<evidence type="ECO:0008006" key="5">
    <source>
        <dbReference type="Google" id="ProtNLM"/>
    </source>
</evidence>
<comment type="caution">
    <text evidence="3">The sequence shown here is derived from an EMBL/GenBank/DDBJ whole genome shotgun (WGS) entry which is preliminary data.</text>
</comment>
<feature type="compositionally biased region" description="Acidic residues" evidence="1">
    <location>
        <begin position="51"/>
        <end position="61"/>
    </location>
</feature>
<dbReference type="RefSeq" id="WP_379896271.1">
    <property type="nucleotide sequence ID" value="NZ_CBCSCT010000006.1"/>
</dbReference>
<protein>
    <recommendedName>
        <fullName evidence="5">DUF4367 domain-containing protein</fullName>
    </recommendedName>
</protein>
<feature type="compositionally biased region" description="Low complexity" evidence="1">
    <location>
        <begin position="31"/>
        <end position="50"/>
    </location>
</feature>
<dbReference type="EMBL" id="JBHSQV010000184">
    <property type="protein sequence ID" value="MFC5988781.1"/>
    <property type="molecule type" value="Genomic_DNA"/>
</dbReference>
<gene>
    <name evidence="3" type="ORF">ACFPXP_20450</name>
</gene>